<dbReference type="Gene3D" id="3.40.50.300">
    <property type="entry name" value="P-loop containing nucleotide triphosphate hydrolases"/>
    <property type="match status" value="1"/>
</dbReference>
<keyword evidence="6 10" id="KW-0418">Kinase</keyword>
<evidence type="ECO:0000256" key="8">
    <source>
        <dbReference type="ARBA" id="ARBA00023064"/>
    </source>
</evidence>
<dbReference type="EC" id="2.7.1.12" evidence="3 10"/>
<dbReference type="GO" id="GO:0005737">
    <property type="term" value="C:cytoplasm"/>
    <property type="evidence" value="ECO:0007669"/>
    <property type="project" value="TreeGrafter"/>
</dbReference>
<evidence type="ECO:0000256" key="7">
    <source>
        <dbReference type="ARBA" id="ARBA00022840"/>
    </source>
</evidence>
<evidence type="ECO:0000256" key="3">
    <source>
        <dbReference type="ARBA" id="ARBA00012054"/>
    </source>
</evidence>
<comment type="caution">
    <text evidence="11">The sequence shown here is derived from an EMBL/GenBank/DDBJ whole genome shotgun (WGS) entry which is preliminary data.</text>
</comment>
<dbReference type="GO" id="GO:0046316">
    <property type="term" value="F:gluconokinase activity"/>
    <property type="evidence" value="ECO:0007669"/>
    <property type="project" value="UniProtKB-EC"/>
</dbReference>
<dbReference type="InterPro" id="IPR031322">
    <property type="entry name" value="Shikimate/glucono_kinase"/>
</dbReference>
<dbReference type="NCBIfam" id="TIGR01313">
    <property type="entry name" value="therm_gnt_kin"/>
    <property type="match status" value="1"/>
</dbReference>
<dbReference type="AlphaFoldDB" id="A0A919V1L8"/>
<evidence type="ECO:0000256" key="10">
    <source>
        <dbReference type="RuleBase" id="RU363066"/>
    </source>
</evidence>
<comment type="pathway">
    <text evidence="1">Carbohydrate acid metabolism.</text>
</comment>
<accession>A0A919V1L8</accession>
<dbReference type="InterPro" id="IPR027417">
    <property type="entry name" value="P-loop_NTPase"/>
</dbReference>
<gene>
    <name evidence="11" type="primary">aroK_1</name>
    <name evidence="11" type="ORF">Sru01_29800</name>
</gene>
<dbReference type="PANTHER" id="PTHR43442:SF3">
    <property type="entry name" value="GLUCONOKINASE-RELATED"/>
    <property type="match status" value="1"/>
</dbReference>
<keyword evidence="5 10" id="KW-0547">Nucleotide-binding</keyword>
<organism evidence="11 12">
    <name type="scientific">Sphaerisporangium rufum</name>
    <dbReference type="NCBI Taxonomy" id="1381558"/>
    <lineage>
        <taxon>Bacteria</taxon>
        <taxon>Bacillati</taxon>
        <taxon>Actinomycetota</taxon>
        <taxon>Actinomycetes</taxon>
        <taxon>Streptosporangiales</taxon>
        <taxon>Streptosporangiaceae</taxon>
        <taxon>Sphaerisporangium</taxon>
    </lineage>
</organism>
<dbReference type="RefSeq" id="WP_203985078.1">
    <property type="nucleotide sequence ID" value="NZ_BOOU01000044.1"/>
</dbReference>
<dbReference type="EMBL" id="BOOU01000044">
    <property type="protein sequence ID" value="GII77998.1"/>
    <property type="molecule type" value="Genomic_DNA"/>
</dbReference>
<evidence type="ECO:0000256" key="1">
    <source>
        <dbReference type="ARBA" id="ARBA00004761"/>
    </source>
</evidence>
<evidence type="ECO:0000256" key="4">
    <source>
        <dbReference type="ARBA" id="ARBA00022679"/>
    </source>
</evidence>
<evidence type="ECO:0000256" key="6">
    <source>
        <dbReference type="ARBA" id="ARBA00022777"/>
    </source>
</evidence>
<evidence type="ECO:0000313" key="12">
    <source>
        <dbReference type="Proteomes" id="UP000655287"/>
    </source>
</evidence>
<dbReference type="SUPFAM" id="SSF52540">
    <property type="entry name" value="P-loop containing nucleoside triphosphate hydrolases"/>
    <property type="match status" value="1"/>
</dbReference>
<comment type="catalytic activity">
    <reaction evidence="9 10">
        <text>D-gluconate + ATP = 6-phospho-D-gluconate + ADP + H(+)</text>
        <dbReference type="Rhea" id="RHEA:19433"/>
        <dbReference type="ChEBI" id="CHEBI:15378"/>
        <dbReference type="ChEBI" id="CHEBI:18391"/>
        <dbReference type="ChEBI" id="CHEBI:30616"/>
        <dbReference type="ChEBI" id="CHEBI:58759"/>
        <dbReference type="ChEBI" id="CHEBI:456216"/>
        <dbReference type="EC" id="2.7.1.12"/>
    </reaction>
</comment>
<protein>
    <recommendedName>
        <fullName evidence="3 10">Gluconokinase</fullName>
        <ecNumber evidence="3 10">2.7.1.12</ecNumber>
    </recommendedName>
</protein>
<name>A0A919V1L8_9ACTN</name>
<reference evidence="11" key="1">
    <citation type="submission" date="2021-01" db="EMBL/GenBank/DDBJ databases">
        <title>Whole genome shotgun sequence of Sphaerisporangium rufum NBRC 109079.</title>
        <authorList>
            <person name="Komaki H."/>
            <person name="Tamura T."/>
        </authorList>
    </citation>
    <scope>NUCLEOTIDE SEQUENCE</scope>
    <source>
        <strain evidence="11">NBRC 109079</strain>
    </source>
</reference>
<proteinExistence type="inferred from homology"/>
<keyword evidence="7 10" id="KW-0067">ATP-binding</keyword>
<dbReference type="InterPro" id="IPR006001">
    <property type="entry name" value="Therm_gnt_kin"/>
</dbReference>
<dbReference type="Pfam" id="PF01202">
    <property type="entry name" value="SKI"/>
    <property type="match status" value="1"/>
</dbReference>
<dbReference type="PANTHER" id="PTHR43442">
    <property type="entry name" value="GLUCONOKINASE-RELATED"/>
    <property type="match status" value="1"/>
</dbReference>
<keyword evidence="12" id="KW-1185">Reference proteome</keyword>
<evidence type="ECO:0000313" key="11">
    <source>
        <dbReference type="EMBL" id="GII77998.1"/>
    </source>
</evidence>
<dbReference type="PRINTS" id="PR01100">
    <property type="entry name" value="SHIKIMTKNASE"/>
</dbReference>
<keyword evidence="8" id="KW-0311">Gluconate utilization</keyword>
<dbReference type="GO" id="GO:0005524">
    <property type="term" value="F:ATP binding"/>
    <property type="evidence" value="ECO:0007669"/>
    <property type="project" value="UniProtKB-KW"/>
</dbReference>
<evidence type="ECO:0000256" key="5">
    <source>
        <dbReference type="ARBA" id="ARBA00022741"/>
    </source>
</evidence>
<evidence type="ECO:0000256" key="2">
    <source>
        <dbReference type="ARBA" id="ARBA00008420"/>
    </source>
</evidence>
<keyword evidence="4 10" id="KW-0808">Transferase</keyword>
<sequence>MSSEESSGPAPLLPAPAPLLVVMGVSGSGKSTVGTALAKRLGVPYADADDFHSPANVAKMSAGVPLVDDDRWPWLRSIGAWLADHSTGGGVVSCSALRRAYRDVLREAAPQVGFVHLHGPQEVVRERVTGRAGHFMPASLLASQYETLEPLGGDEHGVVLDVTRGVPELVDDYLAAAPPARGGVR</sequence>
<dbReference type="Proteomes" id="UP000655287">
    <property type="component" value="Unassembled WGS sequence"/>
</dbReference>
<dbReference type="FunFam" id="3.40.50.300:FF:000522">
    <property type="entry name" value="Gluconokinase"/>
    <property type="match status" value="1"/>
</dbReference>
<dbReference type="GO" id="GO:0019521">
    <property type="term" value="P:D-gluconate metabolic process"/>
    <property type="evidence" value="ECO:0007669"/>
    <property type="project" value="UniProtKB-KW"/>
</dbReference>
<comment type="similarity">
    <text evidence="2 10">Belongs to the gluconokinase GntK/GntV family.</text>
</comment>
<evidence type="ECO:0000256" key="9">
    <source>
        <dbReference type="ARBA" id="ARBA00048090"/>
    </source>
</evidence>
<dbReference type="CDD" id="cd02021">
    <property type="entry name" value="GntK"/>
    <property type="match status" value="1"/>
</dbReference>